<evidence type="ECO:0000313" key="1">
    <source>
        <dbReference type="EMBL" id="GAA3730255.1"/>
    </source>
</evidence>
<organism evidence="1 2">
    <name type="scientific">Leifsonella bigeumensis</name>
    <dbReference type="NCBI Taxonomy" id="433643"/>
    <lineage>
        <taxon>Bacteria</taxon>
        <taxon>Bacillati</taxon>
        <taxon>Actinomycetota</taxon>
        <taxon>Actinomycetes</taxon>
        <taxon>Micrococcales</taxon>
        <taxon>Microbacteriaceae</taxon>
        <taxon>Leifsonella</taxon>
    </lineage>
</organism>
<proteinExistence type="predicted"/>
<accession>A0ABP7F2Q1</accession>
<keyword evidence="2" id="KW-1185">Reference proteome</keyword>
<comment type="caution">
    <text evidence="1">The sequence shown here is derived from an EMBL/GenBank/DDBJ whole genome shotgun (WGS) entry which is preliminary data.</text>
</comment>
<reference evidence="2" key="1">
    <citation type="journal article" date="2019" name="Int. J. Syst. Evol. Microbiol.">
        <title>The Global Catalogue of Microorganisms (GCM) 10K type strain sequencing project: providing services to taxonomists for standard genome sequencing and annotation.</title>
        <authorList>
            <consortium name="The Broad Institute Genomics Platform"/>
            <consortium name="The Broad Institute Genome Sequencing Center for Infectious Disease"/>
            <person name="Wu L."/>
            <person name="Ma J."/>
        </authorList>
    </citation>
    <scope>NUCLEOTIDE SEQUENCE [LARGE SCALE GENOMIC DNA]</scope>
    <source>
        <strain evidence="2">JCM 16949</strain>
    </source>
</reference>
<dbReference type="EMBL" id="BAABAE010000001">
    <property type="protein sequence ID" value="GAA3730255.1"/>
    <property type="molecule type" value="Genomic_DNA"/>
</dbReference>
<sequence length="219" mass="24702">MSDDTRKLIERLRTDAHHPGVAPATALQAADALEASLPTEDDRGALIDVYQSTWRLWQTLDAPDRTGFPSFRAHLVEALIAAGFRRAPVPPETDEGPWTAWDGIWRTIPQDRAEQARVLMTWTKRELVEALIAERQADLQRTEFGIRFLEGKVARLEAALAAVPPVTEETEWEYRRVAPDGRPVIEWTFESMPLLDEGWSAQRRSLGQWVPVPEGGDRG</sequence>
<dbReference type="RefSeq" id="WP_344753083.1">
    <property type="nucleotide sequence ID" value="NZ_BAABAE010000001.1"/>
</dbReference>
<gene>
    <name evidence="1" type="ORF">GCM10022239_03560</name>
</gene>
<dbReference type="Proteomes" id="UP001501004">
    <property type="component" value="Unassembled WGS sequence"/>
</dbReference>
<evidence type="ECO:0000313" key="2">
    <source>
        <dbReference type="Proteomes" id="UP001501004"/>
    </source>
</evidence>
<name>A0ABP7F2Q1_9MICO</name>
<protein>
    <submittedName>
        <fullName evidence="1">Uncharacterized protein</fullName>
    </submittedName>
</protein>